<gene>
    <name evidence="1" type="ORF">Patl1_16748</name>
</gene>
<comment type="caution">
    <text evidence="1">The sequence shown here is derived from an EMBL/GenBank/DDBJ whole genome shotgun (WGS) entry which is preliminary data.</text>
</comment>
<accession>A0ACC1B9P5</accession>
<keyword evidence="2" id="KW-1185">Reference proteome</keyword>
<dbReference type="EMBL" id="CM047902">
    <property type="protein sequence ID" value="KAJ0095582.1"/>
    <property type="molecule type" value="Genomic_DNA"/>
</dbReference>
<protein>
    <submittedName>
        <fullName evidence="1">Uncharacterized protein</fullName>
    </submittedName>
</protein>
<dbReference type="Proteomes" id="UP001164250">
    <property type="component" value="Chromosome 6"/>
</dbReference>
<reference evidence="2" key="1">
    <citation type="journal article" date="2023" name="G3 (Bethesda)">
        <title>Genome assembly and association tests identify interacting loci associated with vigor, precocity, and sex in interspecific pistachio rootstocks.</title>
        <authorList>
            <person name="Palmer W."/>
            <person name="Jacygrad E."/>
            <person name="Sagayaradj S."/>
            <person name="Cavanaugh K."/>
            <person name="Han R."/>
            <person name="Bertier L."/>
            <person name="Beede B."/>
            <person name="Kafkas S."/>
            <person name="Golino D."/>
            <person name="Preece J."/>
            <person name="Michelmore R."/>
        </authorList>
    </citation>
    <scope>NUCLEOTIDE SEQUENCE [LARGE SCALE GENOMIC DNA]</scope>
</reference>
<sequence>MKGAFHFGNNNAENYFYVSSSASAVFLHQGLPSSSLPFPSSSSLPFPSSSLSFLSLAGDKWCSSVPVASSTPSTTAGQEIPTEIAAITAGISWPGGVCSRNGRDGCTNSQIHLHYPSPCRGRLHVQSRESLPPLVGVLCYGSACRSLIAC</sequence>
<evidence type="ECO:0000313" key="1">
    <source>
        <dbReference type="EMBL" id="KAJ0095582.1"/>
    </source>
</evidence>
<organism evidence="1 2">
    <name type="scientific">Pistacia atlantica</name>
    <dbReference type="NCBI Taxonomy" id="434234"/>
    <lineage>
        <taxon>Eukaryota</taxon>
        <taxon>Viridiplantae</taxon>
        <taxon>Streptophyta</taxon>
        <taxon>Embryophyta</taxon>
        <taxon>Tracheophyta</taxon>
        <taxon>Spermatophyta</taxon>
        <taxon>Magnoliopsida</taxon>
        <taxon>eudicotyledons</taxon>
        <taxon>Gunneridae</taxon>
        <taxon>Pentapetalae</taxon>
        <taxon>rosids</taxon>
        <taxon>malvids</taxon>
        <taxon>Sapindales</taxon>
        <taxon>Anacardiaceae</taxon>
        <taxon>Pistacia</taxon>
    </lineage>
</organism>
<proteinExistence type="predicted"/>
<evidence type="ECO:0000313" key="2">
    <source>
        <dbReference type="Proteomes" id="UP001164250"/>
    </source>
</evidence>
<name>A0ACC1B9P5_9ROSI</name>